<comment type="similarity">
    <text evidence="2 9">Belongs to the cytochrome P450 family.</text>
</comment>
<dbReference type="PANTHER" id="PTHR47951">
    <property type="entry name" value="OS08G0547900 PROTEIN"/>
    <property type="match status" value="1"/>
</dbReference>
<sequence length="534" mass="60799">MSQLNNHMSWWQEVSNSTDQTVAVVIVSALILAIVWYKSTLSSSSNGAPPLPPGPRSLPIVGYLPFLSRDLHKQFTNMAHTYGPIFKLKLGSKLHIVINTPELAKVVLRDQDDTFANHDLTVAASIITYGGQDIIFSKNNAYWRNLRKLFVHEALSNKNLEACSSFRRDEVRKTIKNVFSQIGSRINITEISFLTEANVLTSMVWGNTSSKEGEDGLLEAELQEISVNVNEIFGRANLSDFFTIFKWFDFQGVKRDMKKQLQKFDQIMDRIIEDRIESNSDTLHNGIYDHGGKKDFLQILLDLKNKEDSKPLNMTQIKALILDIMTAGTETTSTLIEWAGAEIMRNQNVMKRVQNELEEVVGLNNMVEESHLPKLKYLDAVIKETHRLHLVVPFMIPRSPSKACVVGGYTIPEGSTVLLNAWAIHRDPNYWDNPLEFDPDRFLTDHLDTKKWDYKGNATMTYFPFGSGRRLCAGLPLAEKMQMLILASLFHSFSWRLPEGEEHDLSERFGFTIKKRNPLIAVPSQRLTDVSLYM</sequence>
<evidence type="ECO:0000256" key="5">
    <source>
        <dbReference type="ARBA" id="ARBA00023002"/>
    </source>
</evidence>
<evidence type="ECO:0000313" key="10">
    <source>
        <dbReference type="EMBL" id="KAD4384217.1"/>
    </source>
</evidence>
<dbReference type="GO" id="GO:0004497">
    <property type="term" value="F:monooxygenase activity"/>
    <property type="evidence" value="ECO:0007669"/>
    <property type="project" value="UniProtKB-KW"/>
</dbReference>
<evidence type="ECO:0000256" key="3">
    <source>
        <dbReference type="ARBA" id="ARBA00022617"/>
    </source>
</evidence>
<evidence type="ECO:0000313" key="11">
    <source>
        <dbReference type="Proteomes" id="UP000326396"/>
    </source>
</evidence>
<dbReference type="OrthoDB" id="1470350at2759"/>
<keyword evidence="6 8" id="KW-0408">Iron</keyword>
<dbReference type="PRINTS" id="PR00385">
    <property type="entry name" value="P450"/>
</dbReference>
<keyword evidence="5 9" id="KW-0560">Oxidoreductase</keyword>
<keyword evidence="3 8" id="KW-0349">Heme</keyword>
<evidence type="ECO:0000256" key="8">
    <source>
        <dbReference type="PIRSR" id="PIRSR602401-1"/>
    </source>
</evidence>
<gene>
    <name evidence="10" type="ORF">E3N88_24385</name>
</gene>
<evidence type="ECO:0000256" key="2">
    <source>
        <dbReference type="ARBA" id="ARBA00010617"/>
    </source>
</evidence>
<dbReference type="Pfam" id="PF00067">
    <property type="entry name" value="p450"/>
    <property type="match status" value="1"/>
</dbReference>
<organism evidence="10 11">
    <name type="scientific">Mikania micrantha</name>
    <name type="common">bitter vine</name>
    <dbReference type="NCBI Taxonomy" id="192012"/>
    <lineage>
        <taxon>Eukaryota</taxon>
        <taxon>Viridiplantae</taxon>
        <taxon>Streptophyta</taxon>
        <taxon>Embryophyta</taxon>
        <taxon>Tracheophyta</taxon>
        <taxon>Spermatophyta</taxon>
        <taxon>Magnoliopsida</taxon>
        <taxon>eudicotyledons</taxon>
        <taxon>Gunneridae</taxon>
        <taxon>Pentapetalae</taxon>
        <taxon>asterids</taxon>
        <taxon>campanulids</taxon>
        <taxon>Asterales</taxon>
        <taxon>Asteraceae</taxon>
        <taxon>Asteroideae</taxon>
        <taxon>Heliantheae alliance</taxon>
        <taxon>Eupatorieae</taxon>
        <taxon>Mikania</taxon>
    </lineage>
</organism>
<keyword evidence="11" id="KW-1185">Reference proteome</keyword>
<accession>A0A5N6N2A7</accession>
<keyword evidence="7 9" id="KW-0503">Monooxygenase</keyword>
<dbReference type="Proteomes" id="UP000326396">
    <property type="component" value="Linkage Group LG3"/>
</dbReference>
<dbReference type="InterPro" id="IPR001128">
    <property type="entry name" value="Cyt_P450"/>
</dbReference>
<dbReference type="InterPro" id="IPR002401">
    <property type="entry name" value="Cyt_P450_E_grp-I"/>
</dbReference>
<dbReference type="FunFam" id="1.10.630.10:FF:000126">
    <property type="entry name" value="Predicted protein"/>
    <property type="match status" value="1"/>
</dbReference>
<name>A0A5N6N2A7_9ASTR</name>
<reference evidence="10 11" key="1">
    <citation type="submission" date="2019-05" db="EMBL/GenBank/DDBJ databases">
        <title>Mikania micrantha, genome provides insights into the molecular mechanism of rapid growth.</title>
        <authorList>
            <person name="Liu B."/>
        </authorList>
    </citation>
    <scope>NUCLEOTIDE SEQUENCE [LARGE SCALE GENOMIC DNA]</scope>
    <source>
        <strain evidence="10">NLD-2019</strain>
        <tissue evidence="10">Leaf</tissue>
    </source>
</reference>
<dbReference type="PANTHER" id="PTHR47951:SF7">
    <property type="entry name" value="FLAVONOID 3',5'-HYDROXYLASE-LIKE ISOFORM X1"/>
    <property type="match status" value="1"/>
</dbReference>
<dbReference type="PRINTS" id="PR00463">
    <property type="entry name" value="EP450I"/>
</dbReference>
<dbReference type="AlphaFoldDB" id="A0A5N6N2A7"/>
<evidence type="ECO:0000256" key="7">
    <source>
        <dbReference type="ARBA" id="ARBA00023033"/>
    </source>
</evidence>
<dbReference type="InterPro" id="IPR036396">
    <property type="entry name" value="Cyt_P450_sf"/>
</dbReference>
<dbReference type="EMBL" id="SZYD01000013">
    <property type="protein sequence ID" value="KAD4384217.1"/>
    <property type="molecule type" value="Genomic_DNA"/>
</dbReference>
<proteinExistence type="inferred from homology"/>
<evidence type="ECO:0008006" key="12">
    <source>
        <dbReference type="Google" id="ProtNLM"/>
    </source>
</evidence>
<dbReference type="InterPro" id="IPR017972">
    <property type="entry name" value="Cyt_P450_CS"/>
</dbReference>
<dbReference type="Gene3D" id="1.10.630.10">
    <property type="entry name" value="Cytochrome P450"/>
    <property type="match status" value="1"/>
</dbReference>
<dbReference type="PROSITE" id="PS00086">
    <property type="entry name" value="CYTOCHROME_P450"/>
    <property type="match status" value="1"/>
</dbReference>
<evidence type="ECO:0000256" key="1">
    <source>
        <dbReference type="ARBA" id="ARBA00001971"/>
    </source>
</evidence>
<comment type="caution">
    <text evidence="10">The sequence shown here is derived from an EMBL/GenBank/DDBJ whole genome shotgun (WGS) entry which is preliminary data.</text>
</comment>
<feature type="binding site" description="axial binding residue" evidence="8">
    <location>
        <position position="472"/>
    </location>
    <ligand>
        <name>heme</name>
        <dbReference type="ChEBI" id="CHEBI:30413"/>
    </ligand>
    <ligandPart>
        <name>Fe</name>
        <dbReference type="ChEBI" id="CHEBI:18248"/>
    </ligandPart>
</feature>
<dbReference type="GO" id="GO:0005506">
    <property type="term" value="F:iron ion binding"/>
    <property type="evidence" value="ECO:0007669"/>
    <property type="project" value="InterPro"/>
</dbReference>
<protein>
    <recommendedName>
        <fullName evidence="12">Cytochrome P450</fullName>
    </recommendedName>
</protein>
<comment type="cofactor">
    <cofactor evidence="1 8">
        <name>heme</name>
        <dbReference type="ChEBI" id="CHEBI:30413"/>
    </cofactor>
</comment>
<keyword evidence="4 8" id="KW-0479">Metal-binding</keyword>
<evidence type="ECO:0000256" key="9">
    <source>
        <dbReference type="RuleBase" id="RU000461"/>
    </source>
</evidence>
<dbReference type="GO" id="GO:0020037">
    <property type="term" value="F:heme binding"/>
    <property type="evidence" value="ECO:0007669"/>
    <property type="project" value="InterPro"/>
</dbReference>
<dbReference type="SUPFAM" id="SSF48264">
    <property type="entry name" value="Cytochrome P450"/>
    <property type="match status" value="1"/>
</dbReference>
<evidence type="ECO:0000256" key="6">
    <source>
        <dbReference type="ARBA" id="ARBA00023004"/>
    </source>
</evidence>
<evidence type="ECO:0000256" key="4">
    <source>
        <dbReference type="ARBA" id="ARBA00022723"/>
    </source>
</evidence>
<dbReference type="GO" id="GO:0016705">
    <property type="term" value="F:oxidoreductase activity, acting on paired donors, with incorporation or reduction of molecular oxygen"/>
    <property type="evidence" value="ECO:0007669"/>
    <property type="project" value="InterPro"/>
</dbReference>